<feature type="compositionally biased region" description="Polar residues" evidence="18">
    <location>
        <begin position="52"/>
        <end position="62"/>
    </location>
</feature>
<dbReference type="GO" id="GO:0004791">
    <property type="term" value="F:thioredoxin-disulfide reductase (NADPH) activity"/>
    <property type="evidence" value="ECO:0007669"/>
    <property type="project" value="UniProtKB-EC"/>
</dbReference>
<keyword evidence="4 17" id="KW-0285">Flavoprotein</keyword>
<feature type="compositionally biased region" description="Gly residues" evidence="18">
    <location>
        <begin position="72"/>
        <end position="82"/>
    </location>
</feature>
<accession>A0A0Q5TAX5</accession>
<evidence type="ECO:0000256" key="6">
    <source>
        <dbReference type="ARBA" id="ARBA00022857"/>
    </source>
</evidence>
<keyword evidence="11 17" id="KW-0676">Redox-active center</keyword>
<feature type="binding site" evidence="15">
    <location>
        <position position="171"/>
    </location>
    <ligand>
        <name>FAD</name>
        <dbReference type="ChEBI" id="CHEBI:57692"/>
    </ligand>
</feature>
<feature type="binding site" evidence="15">
    <location>
        <position position="391"/>
    </location>
    <ligand>
        <name>NAD(+)</name>
        <dbReference type="ChEBI" id="CHEBI:57540"/>
    </ligand>
</feature>
<feature type="region of interest" description="Disordered" evidence="18">
    <location>
        <begin position="52"/>
        <end position="87"/>
    </location>
</feature>
<comment type="subcellular location">
    <subcellularLocation>
        <location evidence="1">Mitochondrion</location>
    </subcellularLocation>
</comment>
<feature type="binding site" evidence="15">
    <location>
        <begin position="299"/>
        <end position="306"/>
    </location>
    <ligand>
        <name>NAD(+)</name>
        <dbReference type="ChEBI" id="CHEBI:57540"/>
    </ligand>
</feature>
<dbReference type="PANTHER" id="PTHR42737">
    <property type="entry name" value="GLUTATHIONE REDUCTASE"/>
    <property type="match status" value="1"/>
</dbReference>
<proteinExistence type="inferred from homology"/>
<name>A0A0Q5TAX5_DROER</name>
<dbReference type="PRINTS" id="PR00368">
    <property type="entry name" value="FADPNR"/>
</dbReference>
<keyword evidence="15" id="KW-0547">Nucleotide-binding</keyword>
<dbReference type="SUPFAM" id="SSF51905">
    <property type="entry name" value="FAD/NAD(P)-binding domain"/>
    <property type="match status" value="1"/>
</dbReference>
<comment type="cofactor">
    <cofactor evidence="15">
        <name>FAD</name>
        <dbReference type="ChEBI" id="CHEBI:57692"/>
    </cofactor>
    <text evidence="15">Binds 1 FAD per subunit.</text>
</comment>
<evidence type="ECO:0000256" key="14">
    <source>
        <dbReference type="PIRSR" id="PIRSR000350-2"/>
    </source>
</evidence>
<sequence>MILCNSKISVTFVRQCSTILTSPHTGIIQNRCSLTTRVPNWISSSLNCVQPTYQRTMNSPGQRESRDSTGTPSGGSSIGSSGGATPPFQHPHCDRTAMYAQPVRKLSTKGGSYDYDLIVIGGGSAGLACAKEAVLNGARVACLDYVKPTPTLGTKWGVGGTCVNVGCIPKKLMHQASLLGEAVHEAAAYGWNVNEKIKPDWNKLVQSVQNHIKSVNWVTRVDLRDKKVEYINGLGSFVDSHTLLAKLKSGERTITAQTFVIAVGGRPRYPDIPGAVEYGITSDDLFSLDREPGKTLVVGAGYIGLECAGFLKGLGYEPTVMVRSIVLRGFDQQMAELVAASMEERGIPFLRKSVPLSVQKQDDGKLLVKYKNVETDEEAEDVFDTVLWAIGRKGLVDDLNLPNAGVTVQKDKIPVDSQEATNVANIYAVGDIIYGKPELTPVAVLAGRLLARRLYGGATQRMDYNDVATTVFTPLEYACVGLSEEEAVKQYGADEIEVFHGYYKPTEFFIPQKSVRYCYLKAVAERHGDQRVYGLHYIGPVAGEVIQGFAAALKSGLTINTLINTVGIHPTTAEEFTRLAITKRSGLDPTPASCCS</sequence>
<keyword evidence="7" id="KW-0809">Transit peptide</keyword>
<dbReference type="Pfam" id="PF07992">
    <property type="entry name" value="Pyr_redox_2"/>
    <property type="match status" value="1"/>
</dbReference>
<evidence type="ECO:0000313" key="21">
    <source>
        <dbReference type="EMBL" id="KQS30145.1"/>
    </source>
</evidence>
<dbReference type="PANTHER" id="PTHR42737:SF7">
    <property type="entry name" value="THIOREDOXIN-DISULFIDE REDUCTASE"/>
    <property type="match status" value="1"/>
</dbReference>
<evidence type="ECO:0000259" key="20">
    <source>
        <dbReference type="Pfam" id="PF07992"/>
    </source>
</evidence>
<dbReference type="Gene3D" id="3.50.50.60">
    <property type="entry name" value="FAD/NAD(P)-binding domain"/>
    <property type="match status" value="2"/>
</dbReference>
<evidence type="ECO:0000256" key="8">
    <source>
        <dbReference type="ARBA" id="ARBA00023002"/>
    </source>
</evidence>
<dbReference type="NCBIfam" id="TIGR01438">
    <property type="entry name" value="TGR"/>
    <property type="match status" value="1"/>
</dbReference>
<keyword evidence="9" id="KW-0496">Mitochondrion</keyword>
<feature type="active site" description="Proton acceptor" evidence="14">
    <location>
        <position position="569"/>
    </location>
</feature>
<dbReference type="InterPro" id="IPR001100">
    <property type="entry name" value="Pyr_nuc-diS_OxRdtase"/>
</dbReference>
<evidence type="ECO:0000256" key="12">
    <source>
        <dbReference type="ARBA" id="ARBA00048132"/>
    </source>
</evidence>
<protein>
    <recommendedName>
        <fullName evidence="3">thioredoxin-disulfide reductase (NADPH)</fullName>
        <ecNumber evidence="3">1.8.1.9</ecNumber>
    </recommendedName>
</protein>
<gene>
    <name evidence="21" type="primary">Dere\GG19308</name>
    <name evidence="21" type="synonym">dere_GLEANR_4065</name>
    <name evidence="21" type="synonym">GG19308</name>
    <name evidence="21" type="ORF">Dere_GG19308</name>
</gene>
<dbReference type="GO" id="GO:0004362">
    <property type="term" value="F:glutathione-disulfide reductase (NADPH) activity"/>
    <property type="evidence" value="ECO:0007669"/>
    <property type="project" value="TreeGrafter"/>
</dbReference>
<reference evidence="21 22" key="1">
    <citation type="journal article" date="2007" name="Nature">
        <title>Evolution of genes and genomes on the Drosophila phylogeny.</title>
        <authorList>
            <consortium name="Drosophila 12 Genomes Consortium"/>
            <person name="Clark A.G."/>
            <person name="Eisen M.B."/>
            <person name="Smith D.R."/>
            <person name="Bergman C.M."/>
            <person name="Oliver B."/>
            <person name="Markow T.A."/>
            <person name="Kaufman T.C."/>
            <person name="Kellis M."/>
            <person name="Gelbart W."/>
            <person name="Iyer V.N."/>
            <person name="Pollard D.A."/>
            <person name="Sackton T.B."/>
            <person name="Larracuente A.M."/>
            <person name="Singh N.D."/>
            <person name="Abad J.P."/>
            <person name="Abt D.N."/>
            <person name="Adryan B."/>
            <person name="Aguade M."/>
            <person name="Akashi H."/>
            <person name="Anderson W.W."/>
            <person name="Aquadro C.F."/>
            <person name="Ardell D.H."/>
            <person name="Arguello R."/>
            <person name="Artieri C.G."/>
            <person name="Barbash D.A."/>
            <person name="Barker D."/>
            <person name="Barsanti P."/>
            <person name="Batterham P."/>
            <person name="Batzoglou S."/>
            <person name="Begun D."/>
            <person name="Bhutkar A."/>
            <person name="Blanco E."/>
            <person name="Bosak S.A."/>
            <person name="Bradley R.K."/>
            <person name="Brand A.D."/>
            <person name="Brent M.R."/>
            <person name="Brooks A.N."/>
            <person name="Brown R.H."/>
            <person name="Butlin R.K."/>
            <person name="Caggese C."/>
            <person name="Calvi B.R."/>
            <person name="Bernardo de Carvalho A."/>
            <person name="Caspi A."/>
            <person name="Castrezana S."/>
            <person name="Celniker S.E."/>
            <person name="Chang J.L."/>
            <person name="Chapple C."/>
            <person name="Chatterji S."/>
            <person name="Chinwalla A."/>
            <person name="Civetta A."/>
            <person name="Clifton S.W."/>
            <person name="Comeron J.M."/>
            <person name="Costello J.C."/>
            <person name="Coyne J.A."/>
            <person name="Daub J."/>
            <person name="David R.G."/>
            <person name="Delcher A.L."/>
            <person name="Delehaunty K."/>
            <person name="Do C.B."/>
            <person name="Ebling H."/>
            <person name="Edwards K."/>
            <person name="Eickbush T."/>
            <person name="Evans J.D."/>
            <person name="Filipski A."/>
            <person name="Findeiss S."/>
            <person name="Freyhult E."/>
            <person name="Fulton L."/>
            <person name="Fulton R."/>
            <person name="Garcia A.C."/>
            <person name="Gardiner A."/>
            <person name="Garfield D.A."/>
            <person name="Garvin B.E."/>
            <person name="Gibson G."/>
            <person name="Gilbert D."/>
            <person name="Gnerre S."/>
            <person name="Godfrey J."/>
            <person name="Good R."/>
            <person name="Gotea V."/>
            <person name="Gravely B."/>
            <person name="Greenberg A.J."/>
            <person name="Griffiths-Jones S."/>
            <person name="Gross S."/>
            <person name="Guigo R."/>
            <person name="Gustafson E.A."/>
            <person name="Haerty W."/>
            <person name="Hahn M.W."/>
            <person name="Halligan D.L."/>
            <person name="Halpern A.L."/>
            <person name="Halter G.M."/>
            <person name="Han M.V."/>
            <person name="Heger A."/>
            <person name="Hillier L."/>
            <person name="Hinrichs A.S."/>
            <person name="Holmes I."/>
            <person name="Hoskins R.A."/>
            <person name="Hubisz M.J."/>
            <person name="Hultmark D."/>
            <person name="Huntley M.A."/>
            <person name="Jaffe D.B."/>
            <person name="Jagadeeshan S."/>
            <person name="Jeck W.R."/>
            <person name="Johnson J."/>
            <person name="Jones C.D."/>
            <person name="Jordan W.C."/>
            <person name="Karpen G.H."/>
            <person name="Kataoka E."/>
            <person name="Keightley P.D."/>
            <person name="Kheradpour P."/>
            <person name="Kirkness E.F."/>
            <person name="Koerich L.B."/>
            <person name="Kristiansen K."/>
            <person name="Kudrna D."/>
            <person name="Kulathinal R.J."/>
            <person name="Kumar S."/>
            <person name="Kwok R."/>
            <person name="Lander E."/>
            <person name="Langley C.H."/>
            <person name="Lapoint R."/>
            <person name="Lazzaro B.P."/>
            <person name="Lee S.J."/>
            <person name="Levesque L."/>
            <person name="Li R."/>
            <person name="Lin C.F."/>
            <person name="Lin M.F."/>
            <person name="Lindblad-Toh K."/>
            <person name="Llopart A."/>
            <person name="Long M."/>
            <person name="Low L."/>
            <person name="Lozovsky E."/>
            <person name="Lu J."/>
            <person name="Luo M."/>
            <person name="Machado C.A."/>
            <person name="Makalowski W."/>
            <person name="Marzo M."/>
            <person name="Matsuda M."/>
            <person name="Matzkin L."/>
            <person name="McAllister B."/>
            <person name="McBride C.S."/>
            <person name="McKernan B."/>
            <person name="McKernan K."/>
            <person name="Mendez-Lago M."/>
            <person name="Minx P."/>
            <person name="Mollenhauer M.U."/>
            <person name="Montooth K."/>
            <person name="Mount S.M."/>
            <person name="Mu X."/>
            <person name="Myers E."/>
            <person name="Negre B."/>
            <person name="Newfeld S."/>
            <person name="Nielsen R."/>
            <person name="Noor M.A."/>
            <person name="O'Grady P."/>
            <person name="Pachter L."/>
            <person name="Papaceit M."/>
            <person name="Parisi M.J."/>
            <person name="Parisi M."/>
            <person name="Parts L."/>
            <person name="Pedersen J.S."/>
            <person name="Pesole G."/>
            <person name="Phillippy A.M."/>
            <person name="Ponting C.P."/>
            <person name="Pop M."/>
            <person name="Porcelli D."/>
            <person name="Powell J.R."/>
            <person name="Prohaska S."/>
            <person name="Pruitt K."/>
            <person name="Puig M."/>
            <person name="Quesneville H."/>
            <person name="Ram K.R."/>
            <person name="Rand D."/>
            <person name="Rasmussen M.D."/>
            <person name="Reed L.K."/>
            <person name="Reenan R."/>
            <person name="Reily A."/>
            <person name="Remington K.A."/>
            <person name="Rieger T.T."/>
            <person name="Ritchie M.G."/>
            <person name="Robin C."/>
            <person name="Rogers Y.H."/>
            <person name="Rohde C."/>
            <person name="Rozas J."/>
            <person name="Rubenfield M.J."/>
            <person name="Ruiz A."/>
            <person name="Russo S."/>
            <person name="Salzberg S.L."/>
            <person name="Sanchez-Gracia A."/>
            <person name="Saranga D.J."/>
            <person name="Sato H."/>
            <person name="Schaeffer S.W."/>
            <person name="Schatz M.C."/>
            <person name="Schlenke T."/>
            <person name="Schwartz R."/>
            <person name="Segarra C."/>
            <person name="Singh R.S."/>
            <person name="Sirot L."/>
            <person name="Sirota M."/>
            <person name="Sisneros N.B."/>
            <person name="Smith C.D."/>
            <person name="Smith T.F."/>
            <person name="Spieth J."/>
            <person name="Stage D.E."/>
            <person name="Stark A."/>
            <person name="Stephan W."/>
            <person name="Strausberg R.L."/>
            <person name="Strempel S."/>
            <person name="Sturgill D."/>
            <person name="Sutton G."/>
            <person name="Sutton G.G."/>
            <person name="Tao W."/>
            <person name="Teichmann S."/>
            <person name="Tobari Y.N."/>
            <person name="Tomimura Y."/>
            <person name="Tsolas J.M."/>
            <person name="Valente V.L."/>
            <person name="Venter E."/>
            <person name="Venter J.C."/>
            <person name="Vicario S."/>
            <person name="Vieira F.G."/>
            <person name="Vilella A.J."/>
            <person name="Villasante A."/>
            <person name="Walenz B."/>
            <person name="Wang J."/>
            <person name="Wasserman M."/>
            <person name="Watts T."/>
            <person name="Wilson D."/>
            <person name="Wilson R.K."/>
            <person name="Wing R.A."/>
            <person name="Wolfner M.F."/>
            <person name="Wong A."/>
            <person name="Wong G.K."/>
            <person name="Wu C.I."/>
            <person name="Wu G."/>
            <person name="Yamamoto D."/>
            <person name="Yang H.P."/>
            <person name="Yang S.P."/>
            <person name="Yorke J.A."/>
            <person name="Yoshida K."/>
            <person name="Zdobnov E."/>
            <person name="Zhang P."/>
            <person name="Zhang Y."/>
            <person name="Zimin A.V."/>
            <person name="Baldwin J."/>
            <person name="Abdouelleil A."/>
            <person name="Abdulkadir J."/>
            <person name="Abebe A."/>
            <person name="Abera B."/>
            <person name="Abreu J."/>
            <person name="Acer S.C."/>
            <person name="Aftuck L."/>
            <person name="Alexander A."/>
            <person name="An P."/>
            <person name="Anderson E."/>
            <person name="Anderson S."/>
            <person name="Arachi H."/>
            <person name="Azer M."/>
            <person name="Bachantsang P."/>
            <person name="Barry A."/>
            <person name="Bayul T."/>
            <person name="Berlin A."/>
            <person name="Bessette D."/>
            <person name="Bloom T."/>
            <person name="Blye J."/>
            <person name="Boguslavskiy L."/>
            <person name="Bonnet C."/>
            <person name="Boukhgalter B."/>
            <person name="Bourzgui I."/>
            <person name="Brown A."/>
            <person name="Cahill P."/>
            <person name="Channer S."/>
            <person name="Cheshatsang Y."/>
            <person name="Chuda L."/>
            <person name="Citroen M."/>
            <person name="Collymore A."/>
            <person name="Cooke P."/>
            <person name="Costello M."/>
            <person name="D'Aco K."/>
            <person name="Daza R."/>
            <person name="De Haan G."/>
            <person name="DeGray S."/>
            <person name="DeMaso C."/>
            <person name="Dhargay N."/>
            <person name="Dooley K."/>
            <person name="Dooley E."/>
            <person name="Doricent M."/>
            <person name="Dorje P."/>
            <person name="Dorjee K."/>
            <person name="Dupes A."/>
            <person name="Elong R."/>
            <person name="Falk J."/>
            <person name="Farina A."/>
            <person name="Faro S."/>
            <person name="Ferguson D."/>
            <person name="Fisher S."/>
            <person name="Foley C.D."/>
            <person name="Franke A."/>
            <person name="Friedrich D."/>
            <person name="Gadbois L."/>
            <person name="Gearin G."/>
            <person name="Gearin C.R."/>
            <person name="Giannoukos G."/>
            <person name="Goode T."/>
            <person name="Graham J."/>
            <person name="Grandbois E."/>
            <person name="Grewal S."/>
            <person name="Gyaltsen K."/>
            <person name="Hafez N."/>
            <person name="Hagos B."/>
            <person name="Hall J."/>
            <person name="Henson C."/>
            <person name="Hollinger A."/>
            <person name="Honan T."/>
            <person name="Huard M.D."/>
            <person name="Hughes L."/>
            <person name="Hurhula B."/>
            <person name="Husby M.E."/>
            <person name="Kamat A."/>
            <person name="Kanga B."/>
            <person name="Kashin S."/>
            <person name="Khazanovich D."/>
            <person name="Kisner P."/>
            <person name="Lance K."/>
            <person name="Lara M."/>
            <person name="Lee W."/>
            <person name="Lennon N."/>
            <person name="Letendre F."/>
            <person name="LeVine R."/>
            <person name="Lipovsky A."/>
            <person name="Liu X."/>
            <person name="Liu J."/>
            <person name="Liu S."/>
            <person name="Lokyitsang T."/>
            <person name="Lokyitsang Y."/>
            <person name="Lubonja R."/>
            <person name="Lui A."/>
            <person name="MacDonald P."/>
            <person name="Magnisalis V."/>
            <person name="Maru K."/>
            <person name="Matthews C."/>
            <person name="McCusker W."/>
            <person name="McDonough S."/>
            <person name="Mehta T."/>
            <person name="Meldrim J."/>
            <person name="Meneus L."/>
            <person name="Mihai O."/>
            <person name="Mihalev A."/>
            <person name="Mihova T."/>
            <person name="Mittelman R."/>
            <person name="Mlenga V."/>
            <person name="Montmayeur A."/>
            <person name="Mulrain L."/>
            <person name="Navidi A."/>
            <person name="Naylor J."/>
            <person name="Negash T."/>
            <person name="Nguyen T."/>
            <person name="Nguyen N."/>
            <person name="Nicol R."/>
            <person name="Norbu C."/>
            <person name="Norbu N."/>
            <person name="Novod N."/>
            <person name="O'Neill B."/>
            <person name="Osman S."/>
            <person name="Markiewicz E."/>
            <person name="Oyono O.L."/>
            <person name="Patti C."/>
            <person name="Phunkhang P."/>
            <person name="Pierre F."/>
            <person name="Priest M."/>
            <person name="Raghuraman S."/>
            <person name="Rege F."/>
            <person name="Reyes R."/>
            <person name="Rise C."/>
            <person name="Rogov P."/>
            <person name="Ross K."/>
            <person name="Ryan E."/>
            <person name="Settipalli S."/>
            <person name="Shea T."/>
            <person name="Sherpa N."/>
            <person name="Shi L."/>
            <person name="Shih D."/>
            <person name="Sparrow T."/>
            <person name="Spaulding J."/>
            <person name="Stalker J."/>
            <person name="Stange-Thomann N."/>
            <person name="Stavropoulos S."/>
            <person name="Stone C."/>
            <person name="Strader C."/>
            <person name="Tesfaye S."/>
            <person name="Thomson T."/>
            <person name="Thoulutsang Y."/>
            <person name="Thoulutsang D."/>
            <person name="Topham K."/>
            <person name="Topping I."/>
            <person name="Tsamla T."/>
            <person name="Vassiliev H."/>
            <person name="Vo A."/>
            <person name="Wangchuk T."/>
            <person name="Wangdi T."/>
            <person name="Weiand M."/>
            <person name="Wilkinson J."/>
            <person name="Wilson A."/>
            <person name="Yadav S."/>
            <person name="Young G."/>
            <person name="Yu Q."/>
            <person name="Zembek L."/>
            <person name="Zhong D."/>
            <person name="Zimmer A."/>
            <person name="Zwirko Z."/>
            <person name="Jaffe D.B."/>
            <person name="Alvarez P."/>
            <person name="Brockman W."/>
            <person name="Butler J."/>
            <person name="Chin C."/>
            <person name="Gnerre S."/>
            <person name="Grabherr M."/>
            <person name="Kleber M."/>
            <person name="Mauceli E."/>
            <person name="MacCallum I."/>
        </authorList>
    </citation>
    <scope>NUCLEOTIDE SEQUENCE [LARGE SCALE GENOMIC DNA]</scope>
    <source>
        <strain evidence="21 22">TSC#14021-0224.01</strain>
    </source>
</reference>
<dbReference type="InterPro" id="IPR036188">
    <property type="entry name" value="FAD/NAD-bd_sf"/>
</dbReference>
<dbReference type="EMBL" id="CH954180">
    <property type="protein sequence ID" value="KQS30145.1"/>
    <property type="molecule type" value="Genomic_DNA"/>
</dbReference>
<dbReference type="AlphaFoldDB" id="A0A0Q5TAX5"/>
<evidence type="ECO:0000256" key="15">
    <source>
        <dbReference type="PIRSR" id="PIRSR000350-3"/>
    </source>
</evidence>
<feature type="domain" description="Pyridine nucleotide-disulphide oxidoreductase dimerisation" evidence="19">
    <location>
        <begin position="467"/>
        <end position="579"/>
    </location>
</feature>
<dbReference type="OrthoDB" id="5956163at2759"/>
<dbReference type="FunFam" id="3.50.50.60:FF:000190">
    <property type="entry name" value="Thioredoxin reductase"/>
    <property type="match status" value="1"/>
</dbReference>
<dbReference type="GO" id="GO:0005829">
    <property type="term" value="C:cytosol"/>
    <property type="evidence" value="ECO:0007669"/>
    <property type="project" value="TreeGrafter"/>
</dbReference>
<dbReference type="Pfam" id="PF02852">
    <property type="entry name" value="Pyr_redox_dim"/>
    <property type="match status" value="1"/>
</dbReference>
<evidence type="ECO:0000256" key="10">
    <source>
        <dbReference type="ARBA" id="ARBA00023157"/>
    </source>
</evidence>
<dbReference type="SUPFAM" id="SSF55424">
    <property type="entry name" value="FAD/NAD-linked reductases, dimerisation (C-terminal) domain"/>
    <property type="match status" value="1"/>
</dbReference>
<dbReference type="FunFam" id="3.30.390.30:FF:000004">
    <property type="entry name" value="Thioredoxin reductase 1, cytoplasmic"/>
    <property type="match status" value="1"/>
</dbReference>
<evidence type="ECO:0000256" key="4">
    <source>
        <dbReference type="ARBA" id="ARBA00022630"/>
    </source>
</evidence>
<dbReference type="EC" id="1.8.1.9" evidence="3"/>
<evidence type="ECO:0000256" key="7">
    <source>
        <dbReference type="ARBA" id="ARBA00022946"/>
    </source>
</evidence>
<feature type="binding site" evidence="15">
    <location>
        <position position="235"/>
    </location>
    <ligand>
        <name>FAD</name>
        <dbReference type="ChEBI" id="CHEBI:57692"/>
    </ligand>
</feature>
<keyword evidence="10" id="KW-1015">Disulfide bond</keyword>
<keyword evidence="6" id="KW-0521">NADP</keyword>
<dbReference type="InterPro" id="IPR006338">
    <property type="entry name" value="Thioredoxin/glutathione_Rdtase"/>
</dbReference>
<evidence type="ECO:0000256" key="5">
    <source>
        <dbReference type="ARBA" id="ARBA00022827"/>
    </source>
</evidence>
<evidence type="ECO:0000256" key="2">
    <source>
        <dbReference type="ARBA" id="ARBA00007532"/>
    </source>
</evidence>
<dbReference type="InterPro" id="IPR012999">
    <property type="entry name" value="Pyr_OxRdtase_I_AS"/>
</dbReference>
<dbReference type="GO" id="GO:0042803">
    <property type="term" value="F:protein homodimerization activity"/>
    <property type="evidence" value="ECO:0007669"/>
    <property type="project" value="EnsemblMetazoa"/>
</dbReference>
<evidence type="ECO:0000313" key="22">
    <source>
        <dbReference type="Proteomes" id="UP000008711"/>
    </source>
</evidence>
<dbReference type="PIRSF" id="PIRSF000350">
    <property type="entry name" value="Mercury_reductase_MerA"/>
    <property type="match status" value="1"/>
</dbReference>
<keyword evidence="15" id="KW-0520">NAD</keyword>
<dbReference type="Gene3D" id="3.30.390.30">
    <property type="match status" value="1"/>
</dbReference>
<dbReference type="GO" id="GO:0050660">
    <property type="term" value="F:flavin adenine dinucleotide binding"/>
    <property type="evidence" value="ECO:0007669"/>
    <property type="project" value="InterPro"/>
</dbReference>
<dbReference type="GO" id="GO:0006749">
    <property type="term" value="P:glutathione metabolic process"/>
    <property type="evidence" value="ECO:0007669"/>
    <property type="project" value="TreeGrafter"/>
</dbReference>
<comment type="function">
    <text evidence="13">Thioredoxin system is a major player in glutathione metabolism, due to the demonstrated absence of a glutathione reductase. Functionally interacts with the Sod/Cat reactive oxidation species (ROS) defense system and thereby has a role in preadult development and life span. Lack of a glutathione reductase suggests antioxidant defense in Drosophila, and probably in related insects, differs fundamentally from that in other organisms.</text>
</comment>
<dbReference type="GO" id="GO:0045454">
    <property type="term" value="P:cell redox homeostasis"/>
    <property type="evidence" value="ECO:0007669"/>
    <property type="project" value="EnsemblMetazoa"/>
</dbReference>
<evidence type="ECO:0000256" key="3">
    <source>
        <dbReference type="ARBA" id="ARBA00012610"/>
    </source>
</evidence>
<evidence type="ECO:0000256" key="9">
    <source>
        <dbReference type="ARBA" id="ARBA00023128"/>
    </source>
</evidence>
<dbReference type="InterPro" id="IPR004099">
    <property type="entry name" value="Pyr_nucl-diS_OxRdtase_dimer"/>
</dbReference>
<dbReference type="Proteomes" id="UP000008711">
    <property type="component" value="Unassembled WGS sequence"/>
</dbReference>
<dbReference type="GO" id="GO:0034599">
    <property type="term" value="P:cellular response to oxidative stress"/>
    <property type="evidence" value="ECO:0007669"/>
    <property type="project" value="TreeGrafter"/>
</dbReference>
<reference evidence="21 22" key="2">
    <citation type="journal article" date="2008" name="Bioinformatics">
        <title>Assembly reconciliation.</title>
        <authorList>
            <person name="Zimin A.V."/>
            <person name="Smith D.R."/>
            <person name="Sutton G."/>
            <person name="Yorke J.A."/>
        </authorList>
    </citation>
    <scope>NUCLEOTIDE SEQUENCE [LARGE SCALE GENOMIC DNA]</scope>
    <source>
        <strain evidence="21 22">TSC#14021-0224.01</strain>
    </source>
</reference>
<comment type="catalytic activity">
    <reaction evidence="12">
        <text>[thioredoxin]-dithiol + NADP(+) = [thioredoxin]-disulfide + NADPH + H(+)</text>
        <dbReference type="Rhea" id="RHEA:20345"/>
        <dbReference type="Rhea" id="RHEA-COMP:10698"/>
        <dbReference type="Rhea" id="RHEA-COMP:10700"/>
        <dbReference type="ChEBI" id="CHEBI:15378"/>
        <dbReference type="ChEBI" id="CHEBI:29950"/>
        <dbReference type="ChEBI" id="CHEBI:50058"/>
        <dbReference type="ChEBI" id="CHEBI:57783"/>
        <dbReference type="ChEBI" id="CHEBI:58349"/>
        <dbReference type="EC" id="1.8.1.9"/>
    </reaction>
</comment>
<feature type="disulfide bond" description="Redox-active" evidence="16">
    <location>
        <begin position="162"/>
        <end position="167"/>
    </location>
</feature>
<evidence type="ECO:0000256" key="17">
    <source>
        <dbReference type="RuleBase" id="RU003691"/>
    </source>
</evidence>
<feature type="domain" description="FAD/NAD(P)-binding" evidence="20">
    <location>
        <begin position="115"/>
        <end position="447"/>
    </location>
</feature>
<feature type="binding site" evidence="15">
    <location>
        <position position="431"/>
    </location>
    <ligand>
        <name>FAD</name>
        <dbReference type="ChEBI" id="CHEBI:57692"/>
    </ligand>
</feature>
<dbReference type="GO" id="GO:0005739">
    <property type="term" value="C:mitochondrion"/>
    <property type="evidence" value="ECO:0007669"/>
    <property type="project" value="UniProtKB-SubCell"/>
</dbReference>
<evidence type="ECO:0000259" key="19">
    <source>
        <dbReference type="Pfam" id="PF02852"/>
    </source>
</evidence>
<organism evidence="21 22">
    <name type="scientific">Drosophila erecta</name>
    <name type="common">Fruit fly</name>
    <dbReference type="NCBI Taxonomy" id="7220"/>
    <lineage>
        <taxon>Eukaryota</taxon>
        <taxon>Metazoa</taxon>
        <taxon>Ecdysozoa</taxon>
        <taxon>Arthropoda</taxon>
        <taxon>Hexapoda</taxon>
        <taxon>Insecta</taxon>
        <taxon>Pterygota</taxon>
        <taxon>Neoptera</taxon>
        <taxon>Endopterygota</taxon>
        <taxon>Diptera</taxon>
        <taxon>Brachycera</taxon>
        <taxon>Muscomorpha</taxon>
        <taxon>Ephydroidea</taxon>
        <taxon>Drosophilidae</taxon>
        <taxon>Drosophila</taxon>
        <taxon>Sophophora</taxon>
    </lineage>
</organism>
<dbReference type="PROSITE" id="PS00076">
    <property type="entry name" value="PYRIDINE_REDOX_1"/>
    <property type="match status" value="1"/>
</dbReference>
<dbReference type="InterPro" id="IPR023753">
    <property type="entry name" value="FAD/NAD-binding_dom"/>
</dbReference>
<evidence type="ECO:0000256" key="13">
    <source>
        <dbReference type="ARBA" id="ARBA00054062"/>
    </source>
</evidence>
<evidence type="ECO:0000256" key="16">
    <source>
        <dbReference type="PIRSR" id="PIRSR000350-4"/>
    </source>
</evidence>
<dbReference type="PRINTS" id="PR00411">
    <property type="entry name" value="PNDRDTASEI"/>
</dbReference>
<dbReference type="InterPro" id="IPR016156">
    <property type="entry name" value="FAD/NAD-linked_Rdtase_dimer_sf"/>
</dbReference>
<evidence type="ECO:0000256" key="11">
    <source>
        <dbReference type="ARBA" id="ARBA00023284"/>
    </source>
</evidence>
<evidence type="ECO:0000256" key="1">
    <source>
        <dbReference type="ARBA" id="ARBA00004173"/>
    </source>
</evidence>
<evidence type="ECO:0000256" key="18">
    <source>
        <dbReference type="SAM" id="MobiDB-lite"/>
    </source>
</evidence>
<keyword evidence="5 15" id="KW-0274">FAD</keyword>
<dbReference type="InterPro" id="IPR046952">
    <property type="entry name" value="GSHR/TRXR-like"/>
</dbReference>
<keyword evidence="22" id="KW-1185">Reference proteome</keyword>
<comment type="similarity">
    <text evidence="2 17">Belongs to the class-I pyridine nucleotide-disulfide oxidoreductase family.</text>
</comment>
<keyword evidence="8 17" id="KW-0560">Oxidoreductase</keyword>